<dbReference type="Proteomes" id="UP000283509">
    <property type="component" value="Unassembled WGS sequence"/>
</dbReference>
<dbReference type="PANTHER" id="PTHR43903">
    <property type="entry name" value="NEUROLIGIN"/>
    <property type="match status" value="1"/>
</dbReference>
<evidence type="ECO:0000313" key="8">
    <source>
        <dbReference type="EMBL" id="ROT65218.1"/>
    </source>
</evidence>
<accession>A0A3R7NS11</accession>
<dbReference type="OrthoDB" id="3200163at2759"/>
<proteinExistence type="inferred from homology"/>
<evidence type="ECO:0000256" key="5">
    <source>
        <dbReference type="RuleBase" id="RU361235"/>
    </source>
</evidence>
<dbReference type="SUPFAM" id="SSF53474">
    <property type="entry name" value="alpha/beta-Hydrolases"/>
    <property type="match status" value="1"/>
</dbReference>
<reference evidence="8 9" key="2">
    <citation type="submission" date="2019-01" db="EMBL/GenBank/DDBJ databases">
        <title>The decoding of complex shrimp genome reveals the adaptation for benthos swimmer, frequently molting mechanism and breeding impact on genome.</title>
        <authorList>
            <person name="Sun Y."/>
            <person name="Gao Y."/>
            <person name="Yu Y."/>
        </authorList>
    </citation>
    <scope>NUCLEOTIDE SEQUENCE [LARGE SCALE GENOMIC DNA]</scope>
    <source>
        <tissue evidence="8">Muscle</tissue>
    </source>
</reference>
<comment type="caution">
    <text evidence="8">The sequence shown here is derived from an EMBL/GenBank/DDBJ whole genome shotgun (WGS) entry which is preliminary data.</text>
</comment>
<dbReference type="InterPro" id="IPR019826">
    <property type="entry name" value="Carboxylesterase_B_AS"/>
</dbReference>
<keyword evidence="6" id="KW-0812">Transmembrane</keyword>
<keyword evidence="3 5" id="KW-0378">Hydrolase</keyword>
<reference evidence="8 9" key="1">
    <citation type="submission" date="2018-04" db="EMBL/GenBank/DDBJ databases">
        <authorList>
            <person name="Zhang X."/>
            <person name="Yuan J."/>
            <person name="Li F."/>
            <person name="Xiang J."/>
        </authorList>
    </citation>
    <scope>NUCLEOTIDE SEQUENCE [LARGE SCALE GENOMIC DNA]</scope>
    <source>
        <tissue evidence="8">Muscle</tissue>
    </source>
</reference>
<evidence type="ECO:0000256" key="2">
    <source>
        <dbReference type="ARBA" id="ARBA00022487"/>
    </source>
</evidence>
<keyword evidence="6" id="KW-0472">Membrane</keyword>
<feature type="transmembrane region" description="Helical" evidence="6">
    <location>
        <begin position="207"/>
        <end position="229"/>
    </location>
</feature>
<keyword evidence="6" id="KW-1133">Transmembrane helix</keyword>
<dbReference type="PROSITE" id="PS00122">
    <property type="entry name" value="CARBOXYLESTERASE_B_1"/>
    <property type="match status" value="1"/>
</dbReference>
<keyword evidence="2" id="KW-0719">Serine esterase</keyword>
<dbReference type="GO" id="GO:0052689">
    <property type="term" value="F:carboxylic ester hydrolase activity"/>
    <property type="evidence" value="ECO:0007669"/>
    <property type="project" value="UniProtKB-KW"/>
</dbReference>
<sequence length="234" mass="25477">MVYIHGEAFTWGSGNLYDGGVLASYGQVTVVTMNYRLGPLVQFKIDHRPTCSRCFTPFISVQSSIHFSILRTFVVYLTHNSPPSPSPPPPYPLALPPLSSLPSTTFPTLSLHHLPHHILPPPSTFSPSTSFTIPLPSPPLSLHYPLSPPPRFLNTSPSGSGRRGVAGNQGLLDQLAAISWVSENIVHFGGDPERVTLFGHSAGAACINYLVVSPVVVPGLWALWWRVWLVRSRG</sequence>
<dbReference type="InterPro" id="IPR002018">
    <property type="entry name" value="CarbesteraseB"/>
</dbReference>
<dbReference type="EMBL" id="QCYY01003119">
    <property type="protein sequence ID" value="ROT65218.1"/>
    <property type="molecule type" value="Genomic_DNA"/>
</dbReference>
<evidence type="ECO:0000313" key="9">
    <source>
        <dbReference type="Proteomes" id="UP000283509"/>
    </source>
</evidence>
<dbReference type="InterPro" id="IPR029058">
    <property type="entry name" value="AB_hydrolase_fold"/>
</dbReference>
<evidence type="ECO:0000256" key="1">
    <source>
        <dbReference type="ARBA" id="ARBA00005964"/>
    </source>
</evidence>
<comment type="similarity">
    <text evidence="1 5">Belongs to the type-B carboxylesterase/lipase family.</text>
</comment>
<dbReference type="STRING" id="6689.A0A3R7NS11"/>
<organism evidence="8 9">
    <name type="scientific">Penaeus vannamei</name>
    <name type="common">Whiteleg shrimp</name>
    <name type="synonym">Litopenaeus vannamei</name>
    <dbReference type="NCBI Taxonomy" id="6689"/>
    <lineage>
        <taxon>Eukaryota</taxon>
        <taxon>Metazoa</taxon>
        <taxon>Ecdysozoa</taxon>
        <taxon>Arthropoda</taxon>
        <taxon>Crustacea</taxon>
        <taxon>Multicrustacea</taxon>
        <taxon>Malacostraca</taxon>
        <taxon>Eumalacostraca</taxon>
        <taxon>Eucarida</taxon>
        <taxon>Decapoda</taxon>
        <taxon>Dendrobranchiata</taxon>
        <taxon>Penaeoidea</taxon>
        <taxon>Penaeidae</taxon>
        <taxon>Penaeus</taxon>
    </lineage>
</organism>
<dbReference type="AlphaFoldDB" id="A0A3R7NS11"/>
<dbReference type="EC" id="3.1.1.-" evidence="5"/>
<keyword evidence="9" id="KW-1185">Reference proteome</keyword>
<name>A0A3R7NS11_PENVA</name>
<evidence type="ECO:0000256" key="3">
    <source>
        <dbReference type="ARBA" id="ARBA00022801"/>
    </source>
</evidence>
<evidence type="ECO:0000256" key="6">
    <source>
        <dbReference type="SAM" id="Phobius"/>
    </source>
</evidence>
<protein>
    <recommendedName>
        <fullName evidence="5">Carboxylic ester hydrolase</fullName>
        <ecNumber evidence="5">3.1.1.-</ecNumber>
    </recommendedName>
</protein>
<feature type="domain" description="Carboxylesterase type B" evidence="7">
    <location>
        <begin position="1"/>
        <end position="40"/>
    </location>
</feature>
<feature type="domain" description="Carboxylesterase type B" evidence="7">
    <location>
        <begin position="161"/>
        <end position="215"/>
    </location>
</feature>
<dbReference type="InterPro" id="IPR051093">
    <property type="entry name" value="Neuroligin/BSAL"/>
</dbReference>
<dbReference type="Gene3D" id="3.40.50.1820">
    <property type="entry name" value="alpha/beta hydrolase"/>
    <property type="match status" value="2"/>
</dbReference>
<keyword evidence="4" id="KW-0325">Glycoprotein</keyword>
<dbReference type="Pfam" id="PF00135">
    <property type="entry name" value="COesterase"/>
    <property type="match status" value="2"/>
</dbReference>
<evidence type="ECO:0000259" key="7">
    <source>
        <dbReference type="Pfam" id="PF00135"/>
    </source>
</evidence>
<evidence type="ECO:0000256" key="4">
    <source>
        <dbReference type="ARBA" id="ARBA00023180"/>
    </source>
</evidence>
<gene>
    <name evidence="8" type="ORF">C7M84_016839</name>
</gene>